<dbReference type="AlphaFoldDB" id="W0RSM7"/>
<proteinExistence type="predicted"/>
<keyword evidence="2" id="KW-1185">Reference proteome</keyword>
<reference evidence="1 2" key="1">
    <citation type="journal article" date="2014" name="Genome Announc.">
        <title>Genome Sequence and Methylome of Soil Bacterium Gemmatirosa kalamazoonensis KBS708T, a Member of the Rarely Cultivated Gemmatimonadetes Phylum.</title>
        <authorList>
            <person name="Debruyn J.M."/>
            <person name="Radosevich M."/>
            <person name="Wommack K.E."/>
            <person name="Polson S.W."/>
            <person name="Hauser L.J."/>
            <person name="Fawaz M.N."/>
            <person name="Korlach J."/>
            <person name="Tsai Y.C."/>
        </authorList>
    </citation>
    <scope>NUCLEOTIDE SEQUENCE [LARGE SCALE GENOMIC DNA]</scope>
    <source>
        <strain evidence="1 2">KBS708</strain>
        <plasmid evidence="2">Plasmid 2</plasmid>
    </source>
</reference>
<protein>
    <submittedName>
        <fullName evidence="1">Uncharacterized protein</fullName>
    </submittedName>
</protein>
<dbReference type="eggNOG" id="ENOG5033G8T">
    <property type="taxonomic scope" value="Bacteria"/>
</dbReference>
<organism evidence="1 2">
    <name type="scientific">Gemmatirosa kalamazoonensis</name>
    <dbReference type="NCBI Taxonomy" id="861299"/>
    <lineage>
        <taxon>Bacteria</taxon>
        <taxon>Pseudomonadati</taxon>
        <taxon>Gemmatimonadota</taxon>
        <taxon>Gemmatimonadia</taxon>
        <taxon>Gemmatimonadales</taxon>
        <taxon>Gemmatimonadaceae</taxon>
        <taxon>Gemmatirosa</taxon>
    </lineage>
</organism>
<dbReference type="InterPro" id="IPR011009">
    <property type="entry name" value="Kinase-like_dom_sf"/>
</dbReference>
<dbReference type="EMBL" id="CP007130">
    <property type="protein sequence ID" value="AHG93310.1"/>
    <property type="molecule type" value="Genomic_DNA"/>
</dbReference>
<keyword evidence="1" id="KW-0614">Plasmid</keyword>
<dbReference type="SUPFAM" id="SSF56112">
    <property type="entry name" value="Protein kinase-like (PK-like)"/>
    <property type="match status" value="1"/>
</dbReference>
<geneLocation type="plasmid" evidence="1 2">
    <name>2</name>
</geneLocation>
<gene>
    <name evidence="1" type="ORF">J421_5775</name>
</gene>
<evidence type="ECO:0000313" key="1">
    <source>
        <dbReference type="EMBL" id="AHG93310.1"/>
    </source>
</evidence>
<evidence type="ECO:0000313" key="2">
    <source>
        <dbReference type="Proteomes" id="UP000019151"/>
    </source>
</evidence>
<dbReference type="KEGG" id="gba:J421_5775"/>
<dbReference type="Proteomes" id="UP000019151">
    <property type="component" value="Plasmid 2"/>
</dbReference>
<sequence length="536" mass="59018">MRPIAADRLLRRADWCWLLPEGRVARVICLATDDLCASARVVADDATACGTIRGVERVDIASVSTRDGQYDLALATNCDASTLSRARQALRAEGALYVECGARTVGGVKRLERRLHAAGFGDVQRVMRWDASDADRAWLPLDSARALRHYFLRHHVSARHPMRRFWLLMQRRAALVLVAGGWLPRGTVLIARAVDTRRSLRAPQGKAANRGTVPWWVGAASRLLAEPASNDWLLLTPGSNAEAKAVGLVLDRAAKWPRAAVKLGRTGETMARCERGLRALERLREYGVTALGHAPEPVGRLVDAHGRLRGTVESAVSGRRLDTAVRSDTVSRLTVETTDWLTALAIATRGPPRDDAWERLLRPTVDRFRDGAGGLVDSALCEEAVALLAGVKSLPTVFEHHDCRPWNIYRTRDHRLVAFDWDNARPHGLPAFDLLQCHAYLAFAVDGTLATGRYAWSHRRAEAGRLGGVRRACRARYADAVGLDDYAMRAMRAFVWMRLCADEVEVRRAGGAPLARSDVAQSLLGLWEAEARAALA</sequence>
<dbReference type="HOGENOM" id="CLU_507857_0_0_0"/>
<dbReference type="InParanoid" id="W0RSM7"/>
<name>W0RSM7_9BACT</name>
<accession>W0RSM7</accession>